<evidence type="ECO:0000313" key="2">
    <source>
        <dbReference type="Proteomes" id="UP000254807"/>
    </source>
</evidence>
<accession>A0A376L5W6</accession>
<keyword evidence="2" id="KW-1185">Reference proteome</keyword>
<gene>
    <name evidence="1" type="ORF">NCTC12360_03772</name>
</gene>
<dbReference type="AlphaFoldDB" id="A0A376L5W6"/>
<sequence length="78" mass="9225">MFYTREKEKIRDMDCLAEMIDLVEAKQITSFEAFLCASKHKRSWEPVLANKHYRSAIQSFIDYQAQKQAKRLNPADKL</sequence>
<evidence type="ECO:0000313" key="1">
    <source>
        <dbReference type="EMBL" id="STF08776.1"/>
    </source>
</evidence>
<dbReference type="EMBL" id="UFYW01000002">
    <property type="protein sequence ID" value="STF08776.1"/>
    <property type="molecule type" value="Genomic_DNA"/>
</dbReference>
<protein>
    <submittedName>
        <fullName evidence="1">Uncharacterized protein</fullName>
    </submittedName>
</protein>
<reference evidence="1 2" key="1">
    <citation type="submission" date="2018-06" db="EMBL/GenBank/DDBJ databases">
        <authorList>
            <consortium name="Pathogen Informatics"/>
            <person name="Doyle S."/>
        </authorList>
    </citation>
    <scope>NUCLEOTIDE SEQUENCE [LARGE SCALE GENOMIC DNA]</scope>
    <source>
        <strain evidence="1 2">NCTC12360</strain>
    </source>
</reference>
<proteinExistence type="predicted"/>
<dbReference type="RefSeq" id="WP_071870200.1">
    <property type="nucleotide sequence ID" value="NZ_JXKP01000052.1"/>
</dbReference>
<name>A0A376L5W6_ENTGA</name>
<organism evidence="1 2">
    <name type="scientific">Enterococcus gallinarum</name>
    <dbReference type="NCBI Taxonomy" id="1353"/>
    <lineage>
        <taxon>Bacteria</taxon>
        <taxon>Bacillati</taxon>
        <taxon>Bacillota</taxon>
        <taxon>Bacilli</taxon>
        <taxon>Lactobacillales</taxon>
        <taxon>Enterococcaceae</taxon>
        <taxon>Enterococcus</taxon>
    </lineage>
</organism>
<dbReference type="Proteomes" id="UP000254807">
    <property type="component" value="Unassembled WGS sequence"/>
</dbReference>